<protein>
    <submittedName>
        <fullName evidence="2">SemiSWEET transporter</fullName>
    </submittedName>
</protein>
<gene>
    <name evidence="2" type="ORF">K1I41_12085</name>
</gene>
<evidence type="ECO:0000313" key="3">
    <source>
        <dbReference type="Proteomes" id="UP000825381"/>
    </source>
</evidence>
<dbReference type="EMBL" id="CP080429">
    <property type="protein sequence ID" value="QYJ69550.1"/>
    <property type="molecule type" value="Genomic_DNA"/>
</dbReference>
<dbReference type="InterPro" id="IPR047662">
    <property type="entry name" value="SemiSWEET"/>
</dbReference>
<sequence>MSIDEVVGTLAGIFTTIAVIPQIYKAIKTRRVSDVSPFMFIILCLGVGFWTIYGFLKHDWPIIITNGISLILNSVMLVILLTQNKE</sequence>
<name>A0ABX8VFD9_9FLAO</name>
<reference evidence="2 3" key="1">
    <citation type="submission" date="2021-07" db="EMBL/GenBank/DDBJ databases">
        <title>Flavobacterium WSW3-B6 sp.nov, isolated from seaweed.</title>
        <authorList>
            <person name="Muhammad N."/>
            <person name="Ho H."/>
            <person name="Lee Y.-J."/>
            <person name="Nguyen T."/>
            <person name="Ho J."/>
            <person name="Kim S.-G."/>
        </authorList>
    </citation>
    <scope>NUCLEOTIDE SEQUENCE [LARGE SCALE GENOMIC DNA]</scope>
    <source>
        <strain evidence="2 3">WSW3-B6</strain>
    </source>
</reference>
<accession>A0ABX8VFD9</accession>
<dbReference type="Proteomes" id="UP000825381">
    <property type="component" value="Chromosome"/>
</dbReference>
<feature type="transmembrane region" description="Helical" evidence="1">
    <location>
        <begin position="36"/>
        <end position="56"/>
    </location>
</feature>
<dbReference type="Pfam" id="PF03083">
    <property type="entry name" value="MtN3_slv"/>
    <property type="match status" value="1"/>
</dbReference>
<evidence type="ECO:0000313" key="2">
    <source>
        <dbReference type="EMBL" id="QYJ69550.1"/>
    </source>
</evidence>
<dbReference type="NCBIfam" id="NF037968">
    <property type="entry name" value="SemiSWEET_2"/>
    <property type="match status" value="1"/>
</dbReference>
<feature type="transmembrane region" description="Helical" evidence="1">
    <location>
        <begin position="6"/>
        <end position="24"/>
    </location>
</feature>
<keyword evidence="3" id="KW-1185">Reference proteome</keyword>
<keyword evidence="1" id="KW-1133">Transmembrane helix</keyword>
<feature type="transmembrane region" description="Helical" evidence="1">
    <location>
        <begin position="62"/>
        <end position="81"/>
    </location>
</feature>
<organism evidence="2 3">
    <name type="scientific">Flavobacterium litorale</name>
    <dbReference type="NCBI Taxonomy" id="2856519"/>
    <lineage>
        <taxon>Bacteria</taxon>
        <taxon>Pseudomonadati</taxon>
        <taxon>Bacteroidota</taxon>
        <taxon>Flavobacteriia</taxon>
        <taxon>Flavobacteriales</taxon>
        <taxon>Flavobacteriaceae</taxon>
        <taxon>Flavobacterium</taxon>
    </lineage>
</organism>
<keyword evidence="1" id="KW-0812">Transmembrane</keyword>
<proteinExistence type="predicted"/>
<dbReference type="InterPro" id="IPR004316">
    <property type="entry name" value="SWEET_rpt"/>
</dbReference>
<dbReference type="Gene3D" id="1.20.1280.290">
    <property type="match status" value="1"/>
</dbReference>
<evidence type="ECO:0000256" key="1">
    <source>
        <dbReference type="SAM" id="Phobius"/>
    </source>
</evidence>
<keyword evidence="1" id="KW-0472">Membrane</keyword>